<dbReference type="Proteomes" id="UP001160625">
    <property type="component" value="Unassembled WGS sequence"/>
</dbReference>
<proteinExistence type="predicted"/>
<evidence type="ECO:0000313" key="2">
    <source>
        <dbReference type="Proteomes" id="UP001160625"/>
    </source>
</evidence>
<organism evidence="1 2">
    <name type="scientific">Sphingomonas oryzagri</name>
    <dbReference type="NCBI Taxonomy" id="3042314"/>
    <lineage>
        <taxon>Bacteria</taxon>
        <taxon>Pseudomonadati</taxon>
        <taxon>Pseudomonadota</taxon>
        <taxon>Alphaproteobacteria</taxon>
        <taxon>Sphingomonadales</taxon>
        <taxon>Sphingomonadaceae</taxon>
        <taxon>Sphingomonas</taxon>
    </lineage>
</organism>
<evidence type="ECO:0000313" key="1">
    <source>
        <dbReference type="EMBL" id="MDH7637308.1"/>
    </source>
</evidence>
<accession>A0ABT6MXQ9</accession>
<dbReference type="RefSeq" id="WP_281042666.1">
    <property type="nucleotide sequence ID" value="NZ_JARYGZ010000001.1"/>
</dbReference>
<keyword evidence="2" id="KW-1185">Reference proteome</keyword>
<comment type="caution">
    <text evidence="1">The sequence shown here is derived from an EMBL/GenBank/DDBJ whole genome shotgun (WGS) entry which is preliminary data.</text>
</comment>
<protein>
    <submittedName>
        <fullName evidence="1">Uncharacterized protein</fullName>
    </submittedName>
</protein>
<name>A0ABT6MXQ9_9SPHN</name>
<sequence>MNALFLSLLMVAGSANGPVQHSTDVKTDASDPLTGKFADALRSAIPHAKHMKPWSGDEADDLYLTILWPVTEDGKRFSYAVDLMKKTGDMVTPDRLASLTGTCRTKEIAPCAADIVAKADKKAGED</sequence>
<gene>
    <name evidence="1" type="ORF">QGN17_01065</name>
</gene>
<dbReference type="EMBL" id="JARYGZ010000001">
    <property type="protein sequence ID" value="MDH7637308.1"/>
    <property type="molecule type" value="Genomic_DNA"/>
</dbReference>
<reference evidence="1" key="1">
    <citation type="submission" date="2023-04" db="EMBL/GenBank/DDBJ databases">
        <title>Sphingomonas sp. MAHUQ-71 isolated from rice field.</title>
        <authorList>
            <person name="Huq M.A."/>
        </authorList>
    </citation>
    <scope>NUCLEOTIDE SEQUENCE</scope>
    <source>
        <strain evidence="1">MAHUQ-71</strain>
    </source>
</reference>